<organism evidence="1 2">
    <name type="scientific">Cotesia typhae</name>
    <dbReference type="NCBI Taxonomy" id="2053667"/>
    <lineage>
        <taxon>Eukaryota</taxon>
        <taxon>Metazoa</taxon>
        <taxon>Ecdysozoa</taxon>
        <taxon>Arthropoda</taxon>
        <taxon>Hexapoda</taxon>
        <taxon>Insecta</taxon>
        <taxon>Pterygota</taxon>
        <taxon>Neoptera</taxon>
        <taxon>Endopterygota</taxon>
        <taxon>Hymenoptera</taxon>
        <taxon>Apocrita</taxon>
        <taxon>Ichneumonoidea</taxon>
        <taxon>Braconidae</taxon>
        <taxon>Microgastrinae</taxon>
        <taxon>Cotesia</taxon>
    </lineage>
</organism>
<protein>
    <submittedName>
        <fullName evidence="1">Uncharacterized protein</fullName>
    </submittedName>
</protein>
<evidence type="ECO:0000313" key="2">
    <source>
        <dbReference type="Proteomes" id="UP000729913"/>
    </source>
</evidence>
<dbReference type="AlphaFoldDB" id="A0A8J5QU33"/>
<proteinExistence type="predicted"/>
<gene>
    <name evidence="1" type="ORF">G9C98_003318</name>
</gene>
<reference evidence="1" key="1">
    <citation type="submission" date="2020-03" db="EMBL/GenBank/DDBJ databases">
        <authorList>
            <person name="Chebbi M.A."/>
            <person name="Drezen J.M."/>
        </authorList>
    </citation>
    <scope>NUCLEOTIDE SEQUENCE</scope>
    <source>
        <tissue evidence="1">Whole body</tissue>
    </source>
</reference>
<name>A0A8J5QU33_9HYME</name>
<dbReference type="EMBL" id="JAAOIC020000039">
    <property type="protein sequence ID" value="KAG8039011.1"/>
    <property type="molecule type" value="Genomic_DNA"/>
</dbReference>
<reference evidence="1" key="2">
    <citation type="submission" date="2021-04" db="EMBL/GenBank/DDBJ databases">
        <title>Genome-wide patterns of bracovirus chromosomal integration into multiple host tissues during parasitism.</title>
        <authorList>
            <person name="Chebbi M.A.C."/>
        </authorList>
    </citation>
    <scope>NUCLEOTIDE SEQUENCE</scope>
    <source>
        <tissue evidence="1">Whole body</tissue>
    </source>
</reference>
<keyword evidence="2" id="KW-1185">Reference proteome</keyword>
<sequence>MPTVRHSKHFWTAVAIQGIQDSSTIPQKKDVQITHQFCGKKTTKTRPRILTRVNFHRIW</sequence>
<accession>A0A8J5QU33</accession>
<evidence type="ECO:0000313" key="1">
    <source>
        <dbReference type="EMBL" id="KAG8039011.1"/>
    </source>
</evidence>
<comment type="caution">
    <text evidence="1">The sequence shown here is derived from an EMBL/GenBank/DDBJ whole genome shotgun (WGS) entry which is preliminary data.</text>
</comment>
<dbReference type="Proteomes" id="UP000729913">
    <property type="component" value="Unassembled WGS sequence"/>
</dbReference>